<feature type="compositionally biased region" description="Pro residues" evidence="1">
    <location>
        <begin position="376"/>
        <end position="386"/>
    </location>
</feature>
<reference evidence="4" key="1">
    <citation type="journal article" date="2019" name="Int. J. Syst. Evol. Microbiol.">
        <title>The Global Catalogue of Microorganisms (GCM) 10K type strain sequencing project: providing services to taxonomists for standard genome sequencing and annotation.</title>
        <authorList>
            <consortium name="The Broad Institute Genomics Platform"/>
            <consortium name="The Broad Institute Genome Sequencing Center for Infectious Disease"/>
            <person name="Wu L."/>
            <person name="Ma J."/>
        </authorList>
    </citation>
    <scope>NUCLEOTIDE SEQUENCE [LARGE SCALE GENOMIC DNA]</scope>
    <source>
        <strain evidence="4">JCM 15614</strain>
    </source>
</reference>
<sequence>MSEFFAGELALVLNRGRGTARHLHHRALAWRENLPATYAALAAGDLDVARAGALADVLGSTRPELARAVEARLLPEAVDLSVARLRARALELLAELDAAAADQRREQAERRADVFLQPGADGMATLGAELSADEAAEAYAVIDQLARLAKADGDPRPIAQVRTELFSLLLRRPGGPGQPGVAAQLTITATLDSLAGAATTAGTVNGLAITAAHARELLTRIGALGLHAPDGGSLTFAVTDADGRLLATTTVAELLRVATTGCAEHPGADCGCPVLGAPAATHGYQPTDRQQTFTRTRDRTCRMPNCGQRVGWADLDHVVAHSCGGPTTCTNLCCLCRSHHRLKTFAPGWHFVMEPDGTLHVTTPTGITRTTRPPGLRRPPPEPPPDQPDDDPPPF</sequence>
<dbReference type="SMART" id="SM00507">
    <property type="entry name" value="HNHc"/>
    <property type="match status" value="1"/>
</dbReference>
<dbReference type="InterPro" id="IPR003615">
    <property type="entry name" value="HNH_nuc"/>
</dbReference>
<protein>
    <recommendedName>
        <fullName evidence="2">HNH nuclease domain-containing protein</fullName>
    </recommendedName>
</protein>
<dbReference type="Proteomes" id="UP001499924">
    <property type="component" value="Unassembled WGS sequence"/>
</dbReference>
<dbReference type="InterPro" id="IPR003870">
    <property type="entry name" value="DUF222"/>
</dbReference>
<dbReference type="RefSeq" id="WP_344687837.1">
    <property type="nucleotide sequence ID" value="NZ_BAAAVV010000002.1"/>
</dbReference>
<evidence type="ECO:0000313" key="4">
    <source>
        <dbReference type="Proteomes" id="UP001499924"/>
    </source>
</evidence>
<comment type="caution">
    <text evidence="3">The sequence shown here is derived from an EMBL/GenBank/DDBJ whole genome shotgun (WGS) entry which is preliminary data.</text>
</comment>
<feature type="region of interest" description="Disordered" evidence="1">
    <location>
        <begin position="360"/>
        <end position="395"/>
    </location>
</feature>
<keyword evidence="4" id="KW-1185">Reference proteome</keyword>
<evidence type="ECO:0000259" key="2">
    <source>
        <dbReference type="SMART" id="SM00507"/>
    </source>
</evidence>
<accession>A0ABP6NYZ3</accession>
<feature type="domain" description="HNH nuclease" evidence="2">
    <location>
        <begin position="289"/>
        <end position="341"/>
    </location>
</feature>
<name>A0ABP6NYZ3_9ACTN</name>
<dbReference type="Pfam" id="PF02720">
    <property type="entry name" value="DUF222"/>
    <property type="match status" value="1"/>
</dbReference>
<proteinExistence type="predicted"/>
<dbReference type="Gene3D" id="1.10.30.50">
    <property type="match status" value="1"/>
</dbReference>
<gene>
    <name evidence="3" type="ORF">GCM10010531_12770</name>
</gene>
<evidence type="ECO:0000256" key="1">
    <source>
        <dbReference type="SAM" id="MobiDB-lite"/>
    </source>
</evidence>
<dbReference type="CDD" id="cd00085">
    <property type="entry name" value="HNHc"/>
    <property type="match status" value="1"/>
</dbReference>
<evidence type="ECO:0000313" key="3">
    <source>
        <dbReference type="EMBL" id="GAA3162412.1"/>
    </source>
</evidence>
<organism evidence="3 4">
    <name type="scientific">Blastococcus jejuensis</name>
    <dbReference type="NCBI Taxonomy" id="351224"/>
    <lineage>
        <taxon>Bacteria</taxon>
        <taxon>Bacillati</taxon>
        <taxon>Actinomycetota</taxon>
        <taxon>Actinomycetes</taxon>
        <taxon>Geodermatophilales</taxon>
        <taxon>Geodermatophilaceae</taxon>
        <taxon>Blastococcus</taxon>
    </lineage>
</organism>
<dbReference type="EMBL" id="BAAAVV010000002">
    <property type="protein sequence ID" value="GAA3162412.1"/>
    <property type="molecule type" value="Genomic_DNA"/>
</dbReference>
<feature type="compositionally biased region" description="Low complexity" evidence="1">
    <location>
        <begin position="362"/>
        <end position="374"/>
    </location>
</feature>